<keyword evidence="3" id="KW-1185">Reference proteome</keyword>
<dbReference type="Proteomes" id="UP000001505">
    <property type="component" value="Chromosome"/>
</dbReference>
<dbReference type="AlphaFoldDB" id="D6YTS4"/>
<evidence type="ECO:0000256" key="1">
    <source>
        <dbReference type="SAM" id="Phobius"/>
    </source>
</evidence>
<dbReference type="STRING" id="716544.wcw_0160"/>
<evidence type="ECO:0000313" key="2">
    <source>
        <dbReference type="EMBL" id="ADI37535.1"/>
    </source>
</evidence>
<dbReference type="HOGENOM" id="CLU_407053_0_0_0"/>
<dbReference type="GO" id="GO:0004842">
    <property type="term" value="F:ubiquitin-protein transferase activity"/>
    <property type="evidence" value="ECO:0007669"/>
    <property type="project" value="InterPro"/>
</dbReference>
<accession>D6YTS4</accession>
<name>D6YTS4_WADCW</name>
<evidence type="ECO:0000313" key="3">
    <source>
        <dbReference type="Proteomes" id="UP000001505"/>
    </source>
</evidence>
<dbReference type="KEGG" id="wch:wcw_0160"/>
<keyword evidence="1" id="KW-0472">Membrane</keyword>
<organism evidence="2 3">
    <name type="scientific">Waddlia chondrophila (strain ATCC VR-1470 / WSU 86-1044)</name>
    <dbReference type="NCBI Taxonomy" id="716544"/>
    <lineage>
        <taxon>Bacteria</taxon>
        <taxon>Pseudomonadati</taxon>
        <taxon>Chlamydiota</taxon>
        <taxon>Chlamydiia</taxon>
        <taxon>Parachlamydiales</taxon>
        <taxon>Waddliaceae</taxon>
        <taxon>Waddlia</taxon>
    </lineage>
</organism>
<dbReference type="SUPFAM" id="SSF56204">
    <property type="entry name" value="Hect, E3 ligase catalytic domain"/>
    <property type="match status" value="1"/>
</dbReference>
<dbReference type="RefSeq" id="WP_013181263.1">
    <property type="nucleotide sequence ID" value="NC_014225.1"/>
</dbReference>
<reference evidence="2 3" key="1">
    <citation type="journal article" date="2010" name="PLoS ONE">
        <title>The Waddlia genome: a window into chlamydial biology.</title>
        <authorList>
            <person name="Bertelli C."/>
            <person name="Collyn F."/>
            <person name="Croxatto A."/>
            <person name="Ruckert C."/>
            <person name="Polkinghorne A."/>
            <person name="Kebbi-Beghdadi C."/>
            <person name="Goesmann A."/>
            <person name="Vaughan L."/>
            <person name="Greub G."/>
        </authorList>
    </citation>
    <scope>NUCLEOTIDE SEQUENCE [LARGE SCALE GENOMIC DNA]</scope>
    <source>
        <strain evidence="3">ATCC VR-1470 / WSU 86-1044</strain>
    </source>
</reference>
<dbReference type="EMBL" id="CP001928">
    <property type="protein sequence ID" value="ADI37535.1"/>
    <property type="molecule type" value="Genomic_DNA"/>
</dbReference>
<sequence length="675" mass="77263">MQTIYCFLNYSNPLSQEFRKISKDFYKLEKWQQGIAIIAAIAAGIFSFGISAFAAFRFTVEKLQKGGNAAADRTNTLFQETISSSKSKNSSPLMFRETASLINNAKQFAPDEGFPIELEIEGTQFIIWYDSHSRSAIIEKADEPDEAITISNSSFLAENQEQMEIVEHVYRHLLELKEQFNRERRQFQPQTLKIIKCFFESEKGNEYDAENPLEMGDGIHLWPEKHNNPRTFYLHVRIDSVAQEIKISLDHDGQINAVELNNQKRNPLFLFEEDEIWKNLLTLCFHDFLRENALKHLGGPAALIINGERVDISGIFGYHNAIISELPEYVLSKLAPKQMYRYLNDDLTEGPGIDFGGLKRQMFSELALHLFDGSPNREIQVIKGIPALRNSESNREKELLEMAGKNLIRTALTDNTVTLGNILDPVVYECFNLLIKFDNKTTDDVFMQAAQLLCKTEQQQFLFDVYNRPRIFTDEEKNLLEDILMIEDVEDSMTDPLEAQKLAKNYILDCYKKQIMAIHYMVKGALGSSQQEQLVIRTLYERLFDHLTPEKFCEQIQGIKFDPQGIADRIFTDSDHPVVRQKTAWLKEYILSSDEEEIKRVLMAITGSTTITAKTKIEITGTRAYNCVAHTCSTSLEVPITHTSVGTDAGTWANNKQLFLNNFKLIYSENGFDMG</sequence>
<keyword evidence="1" id="KW-1133">Transmembrane helix</keyword>
<feature type="transmembrane region" description="Helical" evidence="1">
    <location>
        <begin position="35"/>
        <end position="56"/>
    </location>
</feature>
<gene>
    <name evidence="2" type="ordered locus">wcw_0160</name>
</gene>
<proteinExistence type="predicted"/>
<dbReference type="InterPro" id="IPR035983">
    <property type="entry name" value="Hect_E3_ubiquitin_ligase"/>
</dbReference>
<keyword evidence="1" id="KW-0812">Transmembrane</keyword>
<evidence type="ECO:0008006" key="4">
    <source>
        <dbReference type="Google" id="ProtNLM"/>
    </source>
</evidence>
<protein>
    <recommendedName>
        <fullName evidence="4">HECT domain-containing protein</fullName>
    </recommendedName>
</protein>